<keyword evidence="4" id="KW-1133">Transmembrane helix</keyword>
<reference evidence="5" key="1">
    <citation type="submission" date="2021-02" db="EMBL/GenBank/DDBJ databases">
        <authorList>
            <person name="Dougan E. K."/>
            <person name="Rhodes N."/>
            <person name="Thang M."/>
            <person name="Chan C."/>
        </authorList>
    </citation>
    <scope>NUCLEOTIDE SEQUENCE</scope>
</reference>
<evidence type="ECO:0000313" key="5">
    <source>
        <dbReference type="EMBL" id="CAE7409689.1"/>
    </source>
</evidence>
<comment type="caution">
    <text evidence="5">The sequence shown here is derived from an EMBL/GenBank/DDBJ whole genome shotgun (WGS) entry which is preliminary data.</text>
</comment>
<feature type="compositionally biased region" description="Polar residues" evidence="3">
    <location>
        <begin position="256"/>
        <end position="267"/>
    </location>
</feature>
<organism evidence="5 6">
    <name type="scientific">Symbiodinium natans</name>
    <dbReference type="NCBI Taxonomy" id="878477"/>
    <lineage>
        <taxon>Eukaryota</taxon>
        <taxon>Sar</taxon>
        <taxon>Alveolata</taxon>
        <taxon>Dinophyceae</taxon>
        <taxon>Suessiales</taxon>
        <taxon>Symbiodiniaceae</taxon>
        <taxon>Symbiodinium</taxon>
    </lineage>
</organism>
<evidence type="ECO:0000313" key="6">
    <source>
        <dbReference type="Proteomes" id="UP000604046"/>
    </source>
</evidence>
<keyword evidence="4" id="KW-0812">Transmembrane</keyword>
<feature type="transmembrane region" description="Helical" evidence="4">
    <location>
        <begin position="418"/>
        <end position="438"/>
    </location>
</feature>
<proteinExistence type="predicted"/>
<sequence length="564" mass="61327">MVFSIWQWPVLARSPRFTKGIAQSLSWSCKASRPVEQMRWSAFASDGVQYLVVANFNANSVVYTWDGASGFFKEFQSLPTSSAIDLSVFFIEGLCHMAVASYYASSAIYELRSSTTTTTYTPTRTLTISTITTSTRTLTISTTTTTYTRTRTSSSSSTTSVTSTTSTTTWTSTTRTEAPSELEVAQFGFVDVGVWSLAVLGGYLVVLLAILLMIKLLTSTDSPNRQAAEGAQSLGVPQEQRDAEHAPLPLAAGADTSASDPTASDVTPQVEPARARRPDPVSSEYIESMPLSRRMKRSSRMLAISMLLESGNLISTMIYALEAHQRHTLMSFSVPCGAPRILMPLRSWECPSMTETLALPLCQASLSVNTLCEADAEVQASDSDCRVANQLNNCERYDVYKLENPACAVVGCTRLGNFLWIFAVLSFGATIGWTATFYTQRIWKFYPLEGERLRWHFAALFTSLLVLVTAIVIVGSVGGTGAVLAMVLLCPMLPICAWMLAGGVAFLPIGGDEAVVSQSAAMEIPLFNALVALQLPEDEVEDLHRFREPLNVGRVVEDAPPNSS</sequence>
<evidence type="ECO:0000256" key="4">
    <source>
        <dbReference type="SAM" id="Phobius"/>
    </source>
</evidence>
<evidence type="ECO:0000256" key="1">
    <source>
        <dbReference type="ARBA" id="ARBA00022729"/>
    </source>
</evidence>
<dbReference type="EMBL" id="CAJNDS010002282">
    <property type="protein sequence ID" value="CAE7409689.1"/>
    <property type="molecule type" value="Genomic_DNA"/>
</dbReference>
<feature type="transmembrane region" description="Helical" evidence="4">
    <location>
        <begin position="483"/>
        <end position="507"/>
    </location>
</feature>
<gene>
    <name evidence="5" type="primary">Tspear</name>
    <name evidence="5" type="ORF">SNAT2548_LOCUS22281</name>
</gene>
<feature type="transmembrane region" description="Helical" evidence="4">
    <location>
        <begin position="458"/>
        <end position="477"/>
    </location>
</feature>
<keyword evidence="4" id="KW-0472">Membrane</keyword>
<feature type="region of interest" description="Disordered" evidence="3">
    <location>
        <begin position="251"/>
        <end position="289"/>
    </location>
</feature>
<dbReference type="PROSITE" id="PS50912">
    <property type="entry name" value="EAR"/>
    <property type="match status" value="2"/>
</dbReference>
<accession>A0A812QYI1</accession>
<keyword evidence="6" id="KW-1185">Reference proteome</keyword>
<feature type="transmembrane region" description="Helical" evidence="4">
    <location>
        <begin position="194"/>
        <end position="217"/>
    </location>
</feature>
<dbReference type="InterPro" id="IPR009039">
    <property type="entry name" value="EAR"/>
</dbReference>
<keyword evidence="2" id="KW-0677">Repeat</keyword>
<dbReference type="OrthoDB" id="10508998at2759"/>
<name>A0A812QYI1_9DINO</name>
<feature type="region of interest" description="Disordered" evidence="3">
    <location>
        <begin position="150"/>
        <end position="174"/>
    </location>
</feature>
<evidence type="ECO:0000256" key="3">
    <source>
        <dbReference type="SAM" id="MobiDB-lite"/>
    </source>
</evidence>
<dbReference type="Pfam" id="PF03736">
    <property type="entry name" value="EPTP"/>
    <property type="match status" value="1"/>
</dbReference>
<protein>
    <submittedName>
        <fullName evidence="5">Tspear protein</fullName>
    </submittedName>
</protein>
<dbReference type="Proteomes" id="UP000604046">
    <property type="component" value="Unassembled WGS sequence"/>
</dbReference>
<dbReference type="AlphaFoldDB" id="A0A812QYI1"/>
<evidence type="ECO:0000256" key="2">
    <source>
        <dbReference type="ARBA" id="ARBA00022737"/>
    </source>
</evidence>
<dbReference type="InterPro" id="IPR005492">
    <property type="entry name" value="EPTP"/>
</dbReference>
<keyword evidence="1" id="KW-0732">Signal</keyword>